<evidence type="ECO:0000313" key="2">
    <source>
        <dbReference type="Proteomes" id="UP001057402"/>
    </source>
</evidence>
<proteinExistence type="predicted"/>
<gene>
    <name evidence="1" type="ORF">MLD38_035743</name>
</gene>
<organism evidence="1 2">
    <name type="scientific">Melastoma candidum</name>
    <dbReference type="NCBI Taxonomy" id="119954"/>
    <lineage>
        <taxon>Eukaryota</taxon>
        <taxon>Viridiplantae</taxon>
        <taxon>Streptophyta</taxon>
        <taxon>Embryophyta</taxon>
        <taxon>Tracheophyta</taxon>
        <taxon>Spermatophyta</taxon>
        <taxon>Magnoliopsida</taxon>
        <taxon>eudicotyledons</taxon>
        <taxon>Gunneridae</taxon>
        <taxon>Pentapetalae</taxon>
        <taxon>rosids</taxon>
        <taxon>malvids</taxon>
        <taxon>Myrtales</taxon>
        <taxon>Melastomataceae</taxon>
        <taxon>Melastomatoideae</taxon>
        <taxon>Melastomateae</taxon>
        <taxon>Melastoma</taxon>
    </lineage>
</organism>
<accession>A0ACB9LIG8</accession>
<evidence type="ECO:0000313" key="1">
    <source>
        <dbReference type="EMBL" id="KAI4310793.1"/>
    </source>
</evidence>
<reference evidence="2" key="1">
    <citation type="journal article" date="2023" name="Front. Plant Sci.">
        <title>Chromosomal-level genome assembly of Melastoma candidum provides insights into trichome evolution.</title>
        <authorList>
            <person name="Zhong Y."/>
            <person name="Wu W."/>
            <person name="Sun C."/>
            <person name="Zou P."/>
            <person name="Liu Y."/>
            <person name="Dai S."/>
            <person name="Zhou R."/>
        </authorList>
    </citation>
    <scope>NUCLEOTIDE SEQUENCE [LARGE SCALE GENOMIC DNA]</scope>
</reference>
<sequence length="330" mass="37884">MDRPPEDMQHLGFVGIFKESFKIIWKYKRTLSLITLVFVLPLAFIFLAQTQITDYFSFKIYKDQSHVDHAKGNKAHLSSIVTTDRIVYCLVNVGFYAILMVFSLLSVSAIVYLVACAYTVKPISFKKVMAVVPKVWKRLAVTLFWVGLASVLYSFFTLGLWVVVWGLFNLVSDALTWTVYIVLVILCVVGFAYLCIIWYLGSVISVLEDQKGIQAMVKAKDLFMGKRRVISFVFLLLGFIFQGIQNMFWYLVEFELNSAFHVGIGILCLFLLTILFLLGLVVQTVIYFVCKSYHYELVDKLALTEHLEAFLPNYDHLKEIKDVQLHQVNV</sequence>
<dbReference type="EMBL" id="CM042890">
    <property type="protein sequence ID" value="KAI4310793.1"/>
    <property type="molecule type" value="Genomic_DNA"/>
</dbReference>
<dbReference type="Proteomes" id="UP001057402">
    <property type="component" value="Chromosome 11"/>
</dbReference>
<name>A0ACB9LIG8_9MYRT</name>
<comment type="caution">
    <text evidence="1">The sequence shown here is derived from an EMBL/GenBank/DDBJ whole genome shotgun (WGS) entry which is preliminary data.</text>
</comment>
<keyword evidence="2" id="KW-1185">Reference proteome</keyword>
<protein>
    <submittedName>
        <fullName evidence="1">Uncharacterized protein</fullName>
    </submittedName>
</protein>